<dbReference type="AlphaFoldDB" id="A0AAD6ZU77"/>
<evidence type="ECO:0000256" key="1">
    <source>
        <dbReference type="SAM" id="MobiDB-lite"/>
    </source>
</evidence>
<dbReference type="Proteomes" id="UP001218218">
    <property type="component" value="Unassembled WGS sequence"/>
</dbReference>
<feature type="region of interest" description="Disordered" evidence="1">
    <location>
        <begin position="154"/>
        <end position="173"/>
    </location>
</feature>
<reference evidence="2" key="1">
    <citation type="submission" date="2023-03" db="EMBL/GenBank/DDBJ databases">
        <title>Massive genome expansion in bonnet fungi (Mycena s.s.) driven by repeated elements and novel gene families across ecological guilds.</title>
        <authorList>
            <consortium name="Lawrence Berkeley National Laboratory"/>
            <person name="Harder C.B."/>
            <person name="Miyauchi S."/>
            <person name="Viragh M."/>
            <person name="Kuo A."/>
            <person name="Thoen E."/>
            <person name="Andreopoulos B."/>
            <person name="Lu D."/>
            <person name="Skrede I."/>
            <person name="Drula E."/>
            <person name="Henrissat B."/>
            <person name="Morin E."/>
            <person name="Kohler A."/>
            <person name="Barry K."/>
            <person name="LaButti K."/>
            <person name="Morin E."/>
            <person name="Salamov A."/>
            <person name="Lipzen A."/>
            <person name="Mereny Z."/>
            <person name="Hegedus B."/>
            <person name="Baldrian P."/>
            <person name="Stursova M."/>
            <person name="Weitz H."/>
            <person name="Taylor A."/>
            <person name="Grigoriev I.V."/>
            <person name="Nagy L.G."/>
            <person name="Martin F."/>
            <person name="Kauserud H."/>
        </authorList>
    </citation>
    <scope>NUCLEOTIDE SEQUENCE</scope>
    <source>
        <strain evidence="2">CBHHK002</strain>
    </source>
</reference>
<keyword evidence="3" id="KW-1185">Reference proteome</keyword>
<evidence type="ECO:0000313" key="2">
    <source>
        <dbReference type="EMBL" id="KAJ7339865.1"/>
    </source>
</evidence>
<protein>
    <submittedName>
        <fullName evidence="2">Uncharacterized protein</fullName>
    </submittedName>
</protein>
<accession>A0AAD6ZU77</accession>
<evidence type="ECO:0000313" key="3">
    <source>
        <dbReference type="Proteomes" id="UP001218218"/>
    </source>
</evidence>
<feature type="compositionally biased region" description="Basic residues" evidence="1">
    <location>
        <begin position="263"/>
        <end position="272"/>
    </location>
</feature>
<name>A0AAD6ZU77_9AGAR</name>
<proteinExistence type="predicted"/>
<sequence>MLQVRGIFLWVDARKFMRVLNDGQLTAQSCLERGSLREEQRGADKLDVVALQDSGRATRRVIHAIDATNITLRESRINWETHGGRKTHAQNVWWKERSRQACRLCRPTNPIVDLRSLVLKNSHSQRNVFTPKYDYRNKIKLEEHIETQRTALSSLPTKTVQARKTALDKRPAQTRKLRTKREWRWVARRALRDVGSAHLILLQTGRDEERERTEGGQCQRGMGYGATQEWIRVFDVLDDGERVCSYAGLASARAGEDGVDRERKRRWGRKLRTGTTSTRTGGGDADCSFVRAGAVMSGWCTKRMTPESPRSGGVSQRSFRRR</sequence>
<feature type="region of interest" description="Disordered" evidence="1">
    <location>
        <begin position="261"/>
        <end position="282"/>
    </location>
</feature>
<dbReference type="EMBL" id="JARIHO010000027">
    <property type="protein sequence ID" value="KAJ7339865.1"/>
    <property type="molecule type" value="Genomic_DNA"/>
</dbReference>
<comment type="caution">
    <text evidence="2">The sequence shown here is derived from an EMBL/GenBank/DDBJ whole genome shotgun (WGS) entry which is preliminary data.</text>
</comment>
<feature type="compositionally biased region" description="Polar residues" evidence="1">
    <location>
        <begin position="313"/>
        <end position="322"/>
    </location>
</feature>
<organism evidence="2 3">
    <name type="scientific">Mycena albidolilacea</name>
    <dbReference type="NCBI Taxonomy" id="1033008"/>
    <lineage>
        <taxon>Eukaryota</taxon>
        <taxon>Fungi</taxon>
        <taxon>Dikarya</taxon>
        <taxon>Basidiomycota</taxon>
        <taxon>Agaricomycotina</taxon>
        <taxon>Agaricomycetes</taxon>
        <taxon>Agaricomycetidae</taxon>
        <taxon>Agaricales</taxon>
        <taxon>Marasmiineae</taxon>
        <taxon>Mycenaceae</taxon>
        <taxon>Mycena</taxon>
    </lineage>
</organism>
<feature type="region of interest" description="Disordered" evidence="1">
    <location>
        <begin position="302"/>
        <end position="322"/>
    </location>
</feature>
<gene>
    <name evidence="2" type="ORF">DFH08DRAFT_812247</name>
</gene>